<dbReference type="OrthoDB" id="4847496at2759"/>
<proteinExistence type="predicted"/>
<name>A0A9P6HZC6_9PEZI</name>
<protein>
    <recommendedName>
        <fullName evidence="2">BZIP domain-containing protein</fullName>
    </recommendedName>
</protein>
<reference evidence="3" key="2">
    <citation type="submission" date="2020-11" db="EMBL/GenBank/DDBJ databases">
        <title>Whole genome sequencing of Colletotrichum sp.</title>
        <authorList>
            <person name="Li H."/>
        </authorList>
    </citation>
    <scope>NUCLEOTIDE SEQUENCE</scope>
    <source>
        <strain evidence="3">CkLH20</strain>
    </source>
</reference>
<evidence type="ECO:0000313" key="4">
    <source>
        <dbReference type="Proteomes" id="UP000781932"/>
    </source>
</evidence>
<reference evidence="3" key="1">
    <citation type="submission" date="2020-03" db="EMBL/GenBank/DDBJ databases">
        <authorList>
            <person name="He L."/>
        </authorList>
    </citation>
    <scope>NUCLEOTIDE SEQUENCE</scope>
    <source>
        <strain evidence="3">CkLH20</strain>
    </source>
</reference>
<gene>
    <name evidence="3" type="ORF">CkaCkLH20_09382</name>
</gene>
<feature type="region of interest" description="Disordered" evidence="1">
    <location>
        <begin position="344"/>
        <end position="368"/>
    </location>
</feature>
<dbReference type="CDD" id="cd14686">
    <property type="entry name" value="bZIP"/>
    <property type="match status" value="1"/>
</dbReference>
<comment type="caution">
    <text evidence="3">The sequence shown here is derived from an EMBL/GenBank/DDBJ whole genome shotgun (WGS) entry which is preliminary data.</text>
</comment>
<accession>A0A9P6HZC6</accession>
<dbReference type="Proteomes" id="UP000781932">
    <property type="component" value="Unassembled WGS sequence"/>
</dbReference>
<evidence type="ECO:0000256" key="1">
    <source>
        <dbReference type="SAM" id="MobiDB-lite"/>
    </source>
</evidence>
<dbReference type="EMBL" id="JAATWM020000033">
    <property type="protein sequence ID" value="KAF9873219.1"/>
    <property type="molecule type" value="Genomic_DNA"/>
</dbReference>
<keyword evidence="4" id="KW-1185">Reference proteome</keyword>
<evidence type="ECO:0000259" key="2">
    <source>
        <dbReference type="PROSITE" id="PS00036"/>
    </source>
</evidence>
<feature type="domain" description="BZIP" evidence="2">
    <location>
        <begin position="255"/>
        <end position="268"/>
    </location>
</feature>
<dbReference type="GO" id="GO:0003700">
    <property type="term" value="F:DNA-binding transcription factor activity"/>
    <property type="evidence" value="ECO:0007669"/>
    <property type="project" value="InterPro"/>
</dbReference>
<dbReference type="RefSeq" id="XP_038742680.1">
    <property type="nucleotide sequence ID" value="XM_038892097.1"/>
</dbReference>
<dbReference type="GeneID" id="62165171"/>
<feature type="compositionally biased region" description="Basic residues" evidence="1">
    <location>
        <begin position="345"/>
        <end position="358"/>
    </location>
</feature>
<dbReference type="InterPro" id="IPR004827">
    <property type="entry name" value="bZIP"/>
</dbReference>
<sequence>MSPYFQDSDLDYYIAKNNLNGFYQQPFDPSTTTQAEMSSSRQMGGYIPVTDTDLLMSPPMSEENATPFLNPDDASRYEHAFQAPIPEDRFQYQTFTADQSTEPVYTSLDPVIRSTTPELEPPFTAQLSSTNLNGAYLVRGGFASKLASALTIPSTLTPIERFDREQTMFKTLDPHTDHPLPPPSPTIKNFVQPDTAVEEAHRIRQKPARVTIPALPPKFNFEGYQNPAGMPEGPDKDAVIARNNVLSALKSANDKLRNNTAAARSRDRKKRAIVHRAEAICELRAELAFWKACAVGLGAGVGDWKDLDGNVKREMVADRRFDAFDFTYDVEGEERVAELAEKVAHKAPGKKRAQKKKRKAEETEEMEE</sequence>
<dbReference type="PROSITE" id="PS00036">
    <property type="entry name" value="BZIP_BASIC"/>
    <property type="match status" value="1"/>
</dbReference>
<evidence type="ECO:0000313" key="3">
    <source>
        <dbReference type="EMBL" id="KAF9873219.1"/>
    </source>
</evidence>
<dbReference type="AlphaFoldDB" id="A0A9P6HZC6"/>
<organism evidence="3 4">
    <name type="scientific">Colletotrichum karsti</name>
    <dbReference type="NCBI Taxonomy" id="1095194"/>
    <lineage>
        <taxon>Eukaryota</taxon>
        <taxon>Fungi</taxon>
        <taxon>Dikarya</taxon>
        <taxon>Ascomycota</taxon>
        <taxon>Pezizomycotina</taxon>
        <taxon>Sordariomycetes</taxon>
        <taxon>Hypocreomycetidae</taxon>
        <taxon>Glomerellales</taxon>
        <taxon>Glomerellaceae</taxon>
        <taxon>Colletotrichum</taxon>
        <taxon>Colletotrichum boninense species complex</taxon>
    </lineage>
</organism>